<name>A0A3B3Q5B6_9TELE</name>
<dbReference type="PROSITE" id="PS50102">
    <property type="entry name" value="RRM"/>
    <property type="match status" value="3"/>
</dbReference>
<dbReference type="Pfam" id="PF00076">
    <property type="entry name" value="RRM_1"/>
    <property type="match status" value="3"/>
</dbReference>
<dbReference type="InterPro" id="IPR050502">
    <property type="entry name" value="Euk_RNA-bind_prot"/>
</dbReference>
<dbReference type="FunFam" id="3.30.70.330:FF:000125">
    <property type="entry name" value="Putative ribonucleoprotein PTB-binding 1"/>
    <property type="match status" value="1"/>
</dbReference>
<keyword evidence="3" id="KW-0963">Cytoplasm</keyword>
<dbReference type="Ensembl" id="ENSPKIT00000024741.1">
    <property type="protein sequence ID" value="ENSPKIP00000000840.1"/>
    <property type="gene ID" value="ENSPKIG00000019357.1"/>
</dbReference>
<dbReference type="GO" id="GO:0003729">
    <property type="term" value="F:mRNA binding"/>
    <property type="evidence" value="ECO:0007669"/>
    <property type="project" value="TreeGrafter"/>
</dbReference>
<evidence type="ECO:0000256" key="11">
    <source>
        <dbReference type="ARBA" id="ARBA00072395"/>
    </source>
</evidence>
<keyword evidence="4" id="KW-0597">Phosphoprotein</keyword>
<evidence type="ECO:0000256" key="1">
    <source>
        <dbReference type="ARBA" id="ARBA00004123"/>
    </source>
</evidence>
<feature type="region of interest" description="Disordered" evidence="14">
    <location>
        <begin position="452"/>
        <end position="474"/>
    </location>
</feature>
<evidence type="ECO:0000256" key="8">
    <source>
        <dbReference type="ARBA" id="ARBA00023242"/>
    </source>
</evidence>
<keyword evidence="7" id="KW-0007">Acetylation</keyword>
<feature type="compositionally biased region" description="Polar residues" evidence="14">
    <location>
        <begin position="524"/>
        <end position="546"/>
    </location>
</feature>
<evidence type="ECO:0000256" key="4">
    <source>
        <dbReference type="ARBA" id="ARBA00022553"/>
    </source>
</evidence>
<evidence type="ECO:0000256" key="14">
    <source>
        <dbReference type="SAM" id="MobiDB-lite"/>
    </source>
</evidence>
<dbReference type="Gene3D" id="3.30.70.330">
    <property type="match status" value="3"/>
</dbReference>
<evidence type="ECO:0000256" key="3">
    <source>
        <dbReference type="ARBA" id="ARBA00022490"/>
    </source>
</evidence>
<keyword evidence="6 13" id="KW-0694">RNA-binding</keyword>
<dbReference type="STRING" id="1676925.ENSPKIP00000000840"/>
<evidence type="ECO:0000256" key="2">
    <source>
        <dbReference type="ARBA" id="ARBA00004496"/>
    </source>
</evidence>
<feature type="region of interest" description="Disordered" evidence="14">
    <location>
        <begin position="1"/>
        <end position="57"/>
    </location>
</feature>
<feature type="domain" description="RRM" evidence="15">
    <location>
        <begin position="232"/>
        <end position="310"/>
    </location>
</feature>
<dbReference type="GeneTree" id="ENSGT00940000158648"/>
<comment type="function">
    <text evidence="9">Cooperates with PTBP1 to modulate regulated alternative splicing events. Promotes exon skipping. Cooperates with PTBP1 to modulate switching between mutually exclusive exons during maturation of the TPM1 pre-mRNA.</text>
</comment>
<keyword evidence="17" id="KW-1185">Reference proteome</keyword>
<organism evidence="16 17">
    <name type="scientific">Paramormyrops kingsleyae</name>
    <dbReference type="NCBI Taxonomy" id="1676925"/>
    <lineage>
        <taxon>Eukaryota</taxon>
        <taxon>Metazoa</taxon>
        <taxon>Chordata</taxon>
        <taxon>Craniata</taxon>
        <taxon>Vertebrata</taxon>
        <taxon>Euteleostomi</taxon>
        <taxon>Actinopterygii</taxon>
        <taxon>Neopterygii</taxon>
        <taxon>Teleostei</taxon>
        <taxon>Osteoglossocephala</taxon>
        <taxon>Osteoglossomorpha</taxon>
        <taxon>Osteoglossiformes</taxon>
        <taxon>Mormyridae</taxon>
        <taxon>Paramormyrops</taxon>
    </lineage>
</organism>
<dbReference type="PANTHER" id="PTHR48025">
    <property type="entry name" value="OS02G0815200 PROTEIN"/>
    <property type="match status" value="1"/>
</dbReference>
<evidence type="ECO:0000259" key="15">
    <source>
        <dbReference type="PROSITE" id="PS50102"/>
    </source>
</evidence>
<dbReference type="InterPro" id="IPR012677">
    <property type="entry name" value="Nucleotide-bd_a/b_plait_sf"/>
</dbReference>
<keyword evidence="8" id="KW-0539">Nucleus</keyword>
<evidence type="ECO:0000256" key="9">
    <source>
        <dbReference type="ARBA" id="ARBA00058259"/>
    </source>
</evidence>
<keyword evidence="5" id="KW-0677">Repeat</keyword>
<feature type="region of interest" description="Disordered" evidence="14">
    <location>
        <begin position="761"/>
        <end position="800"/>
    </location>
</feature>
<reference evidence="16" key="2">
    <citation type="submission" date="2025-09" db="UniProtKB">
        <authorList>
            <consortium name="Ensembl"/>
        </authorList>
    </citation>
    <scope>IDENTIFICATION</scope>
</reference>
<comment type="subunit">
    <text evidence="10">Interacts with PTBP1, RAVER2, VCL and ACTN1. Part of a complex containing RAVER1, VCL and ACTN1.</text>
</comment>
<feature type="domain" description="RRM" evidence="15">
    <location>
        <begin position="143"/>
        <end position="221"/>
    </location>
</feature>
<accession>A0A3B3Q5B6</accession>
<dbReference type="SUPFAM" id="SSF54928">
    <property type="entry name" value="RNA-binding domain, RBD"/>
    <property type="match status" value="2"/>
</dbReference>
<feature type="domain" description="RRM" evidence="15">
    <location>
        <begin position="70"/>
        <end position="141"/>
    </location>
</feature>
<dbReference type="FunFam" id="3.30.70.330:FF:000116">
    <property type="entry name" value="Putative ribonucleoprotein PTB-binding 1"/>
    <property type="match status" value="1"/>
</dbReference>
<reference evidence="16" key="1">
    <citation type="submission" date="2025-08" db="UniProtKB">
        <authorList>
            <consortium name="Ensembl"/>
        </authorList>
    </citation>
    <scope>IDENTIFICATION</scope>
</reference>
<dbReference type="GO" id="GO:0005737">
    <property type="term" value="C:cytoplasm"/>
    <property type="evidence" value="ECO:0007669"/>
    <property type="project" value="UniProtKB-SubCell"/>
</dbReference>
<sequence>MAATSSIQPPSVHALMQENALLRNSDSPAESRQDESTASEGLTLRSLHHLPPEEINRRLEKTHRELSNRRKILIKNLPQDTTSQEVHDVLRSYELKYCYVDKNKGTAFVTLLNGEQAQDAIRSFHQRSVRGRELTVQLQPTDALLCITNLPHAFGAAQFEELVRAHGNTERCFLVYSERTGYSKGYGFVEYMKKDSASRARSELLGRLLGDRALMVQWADVNQLTAAHLHSKCLCVDKLPLDCCDADKLAQILGKRHSPVFCQLAQDEGSSVRGFAVVEYETAEQAEDVLMEMDRQLVGGHEIRVSLCAPGTSGRSTLAALIAAQGVMPNSRRGLLPEPSPAALQVLLRPYLTGVRHTGKFAQPQGLPFLRPPFTSALVQLGKVQQNALLGNSLMLQNLLQMQLAQQQLVQIKEKPVSSVASQASVASLLGDPSRALLQKAMDLISPGKGLLGDCPSDPSQDAAHGAAKSSSCGSGLVHYPPSRQMLGLPVCSEPDGPLTTDKPPSGPGATKAMASALQHARRNSTAPKANESSTAGPALSANHTSLLGEPPKELKIPTNPYLNLASVLPGIILQAPASGKAASVALQGNAFAGGLALAPKLAPPLSTALYDTPMDYMSQYGPQYSQEAIQQWYQNYQAQAYSGAPQDSDYGKPQERDVGTTSYGDYGAYMQTVSQCYSHTHMSVQDFPHRDTTKEADFSKTSLTNTLQSVGNGGAPYSAVPVMPAYGGIQHIAPASVALSHSAQGTADWSQYYYNQSQTRALKRDFPTPQEGPPDRPLVGQPPRTSGSLYADQHKKKRI</sequence>
<evidence type="ECO:0000256" key="10">
    <source>
        <dbReference type="ARBA" id="ARBA00066243"/>
    </source>
</evidence>
<dbReference type="AlphaFoldDB" id="A0A3B3Q5B6"/>
<dbReference type="FunFam" id="3.30.70.330:FF:000100">
    <property type="entry name" value="Putative ribonucleoprotein PTB-binding 1"/>
    <property type="match status" value="1"/>
</dbReference>
<evidence type="ECO:0000256" key="6">
    <source>
        <dbReference type="ARBA" id="ARBA00022884"/>
    </source>
</evidence>
<evidence type="ECO:0000313" key="17">
    <source>
        <dbReference type="Proteomes" id="UP000261540"/>
    </source>
</evidence>
<evidence type="ECO:0000256" key="7">
    <source>
        <dbReference type="ARBA" id="ARBA00022990"/>
    </source>
</evidence>
<evidence type="ECO:0000256" key="5">
    <source>
        <dbReference type="ARBA" id="ARBA00022737"/>
    </source>
</evidence>
<dbReference type="InterPro" id="IPR035979">
    <property type="entry name" value="RBD_domain_sf"/>
</dbReference>
<dbReference type="SMART" id="SM00360">
    <property type="entry name" value="RRM"/>
    <property type="match status" value="3"/>
</dbReference>
<dbReference type="OrthoDB" id="639027at2759"/>
<evidence type="ECO:0000256" key="12">
    <source>
        <dbReference type="ARBA" id="ARBA00076009"/>
    </source>
</evidence>
<comment type="subcellular location">
    <subcellularLocation>
        <location evidence="2">Cytoplasm</location>
    </subcellularLocation>
    <subcellularLocation>
        <location evidence="1">Nucleus</location>
    </subcellularLocation>
</comment>
<dbReference type="InterPro" id="IPR000504">
    <property type="entry name" value="RRM_dom"/>
</dbReference>
<proteinExistence type="predicted"/>
<protein>
    <recommendedName>
        <fullName evidence="11">Ribonucleoprotein PTB-binding 1</fullName>
    </recommendedName>
    <alternativeName>
        <fullName evidence="12">Protein raver-1</fullName>
    </alternativeName>
</protein>
<dbReference type="GO" id="GO:0005634">
    <property type="term" value="C:nucleus"/>
    <property type="evidence" value="ECO:0007669"/>
    <property type="project" value="UniProtKB-SubCell"/>
</dbReference>
<evidence type="ECO:0000256" key="13">
    <source>
        <dbReference type="PROSITE-ProRule" id="PRU00176"/>
    </source>
</evidence>
<evidence type="ECO:0000313" key="16">
    <source>
        <dbReference type="Ensembl" id="ENSPKIP00000000840.1"/>
    </source>
</evidence>
<dbReference type="Proteomes" id="UP000261540">
    <property type="component" value="Unplaced"/>
</dbReference>
<feature type="region of interest" description="Disordered" evidence="14">
    <location>
        <begin position="487"/>
        <end position="553"/>
    </location>
</feature>
<dbReference type="PANTHER" id="PTHR48025:SF1">
    <property type="entry name" value="RRM DOMAIN-CONTAINING PROTEIN"/>
    <property type="match status" value="1"/>
</dbReference>